<dbReference type="Proteomes" id="UP000621631">
    <property type="component" value="Unassembled WGS sequence"/>
</dbReference>
<name>A0ABR7VHW2_VIRHA</name>
<gene>
    <name evidence="4" type="ORF">IC602_02695</name>
</gene>
<proteinExistence type="predicted"/>
<protein>
    <submittedName>
        <fullName evidence="4">DUF1906 domain-containing protein</fullName>
    </submittedName>
</protein>
<evidence type="ECO:0000313" key="4">
    <source>
        <dbReference type="EMBL" id="MBD1221518.1"/>
    </source>
</evidence>
<dbReference type="Gene3D" id="3.20.20.80">
    <property type="entry name" value="Glycosidases"/>
    <property type="match status" value="1"/>
</dbReference>
<evidence type="ECO:0000313" key="5">
    <source>
        <dbReference type="Proteomes" id="UP000621631"/>
    </source>
</evidence>
<keyword evidence="5" id="KW-1185">Reference proteome</keyword>
<reference evidence="4 5" key="1">
    <citation type="submission" date="2020-09" db="EMBL/GenBank/DDBJ databases">
        <title>Draft Genome Sequences of Oil-Oxidizing Bacteria Halomonas titanicae, Marinobacter lutaoensis, and Virgibacillus halodenitrificans Isolated from Highly Saline Environments.</title>
        <authorList>
            <person name="Grouzdev D.S."/>
            <person name="Sokolova D.S."/>
            <person name="Semenova E.M."/>
            <person name="Borzenkov I.A."/>
            <person name="Bidzhieva S.K."/>
            <person name="Poltaraus A.B."/>
            <person name="Nazina T.N."/>
        </authorList>
    </citation>
    <scope>NUCLEOTIDE SEQUENCE [LARGE SCALE GENOMIC DNA]</scope>
    <source>
        <strain evidence="4 5">VKM B-3472D</strain>
    </source>
</reference>
<dbReference type="SUPFAM" id="SSF47090">
    <property type="entry name" value="PGBD-like"/>
    <property type="match status" value="2"/>
</dbReference>
<dbReference type="EMBL" id="JACWEZ010000001">
    <property type="protein sequence ID" value="MBD1221518.1"/>
    <property type="molecule type" value="Genomic_DNA"/>
</dbReference>
<dbReference type="InterPro" id="IPR017853">
    <property type="entry name" value="GH"/>
</dbReference>
<comment type="caution">
    <text evidence="4">The sequence shown here is derived from an EMBL/GenBank/DDBJ whole genome shotgun (WGS) entry which is preliminary data.</text>
</comment>
<evidence type="ECO:0000259" key="2">
    <source>
        <dbReference type="Pfam" id="PF08924"/>
    </source>
</evidence>
<accession>A0ABR7VHW2</accession>
<sequence length="726" mass="80661">MDKMVLEVQKWLNETYAGKIGYTTIPEDGKTGNTTVNALIIGLQIEIGIAFPVPNFGPSTKEKFPGLSRQSKNEPPTNLNKILQGGFWCKGYNPGGFTGNFFGETENKVKEFEINVGLDPTGYVDAKLMEAILNTDGFDLKDQQPSYIRTMQQLLNRDYNNYFAYIPTNGVYERKTNKAIIYALQHEIGIGDIANGNYGPSTQANTPTLKPGNENRKLNRVLQFALAANGYYQTGLYDGYYRSAVESAVRDFQVFMTLPSTGVAAMPTIKQLLTSNGWIGRTTSACDASTIVDRAKAQTLVNHGYNIIGRYLTGTVGGTRSKAMTHEELEILEEYGIRVFPIYQNGGYYSEYFNYERGFSDGFRAINAAERLGFPYNTTIYFAVDFDAYDFQVTNLILPYLKGVRKALDSTANNSGLNKYNLGVYGPRNICIRASGDIKVNAKYSFVANMSTGFSGNLGYPMPRNWAFSQYHEYTISSSGNDIRVDKNDYSGKDTGVRNVEPPSPDTIRQKLYDEMMNIGRSLPGFFINPDVFGTTFSFNQKFPVFESLFYNIFIETQTNYSLGGENATYITVSNGEIGYDLKDLINSEQYFGKLSASRKKEYEDRLSGLSATIGNGYIEFTAYMDGMKNVTKITAYKDDIQSKGQKLSLAVSVIFEVIPLNAPSPEFNRLRDATLIVSAPFAVLGGTRALQIIASTFRLGGPIGFVASTIALLILGEKEEMEVEE</sequence>
<feature type="domain" description="Rv2525c-like glycoside hydrolase-like" evidence="2">
    <location>
        <begin position="298"/>
        <end position="488"/>
    </location>
</feature>
<dbReference type="Gene3D" id="1.10.101.10">
    <property type="entry name" value="PGBD-like superfamily/PGBD"/>
    <property type="match status" value="2"/>
</dbReference>
<dbReference type="SUPFAM" id="SSF51445">
    <property type="entry name" value="(Trans)glycosidases"/>
    <property type="match status" value="1"/>
</dbReference>
<evidence type="ECO:0000259" key="3">
    <source>
        <dbReference type="Pfam" id="PF21015"/>
    </source>
</evidence>
<feature type="domain" description="Ybfg-like C-terminal" evidence="3">
    <location>
        <begin position="531"/>
        <end position="656"/>
    </location>
</feature>
<dbReference type="Pfam" id="PF08924">
    <property type="entry name" value="Rv2525c_GlyHyd-like"/>
    <property type="match status" value="1"/>
</dbReference>
<organism evidence="4 5">
    <name type="scientific">Virgibacillus halodenitrificans</name>
    <name type="common">Bacillus halodenitrificans</name>
    <dbReference type="NCBI Taxonomy" id="1482"/>
    <lineage>
        <taxon>Bacteria</taxon>
        <taxon>Bacillati</taxon>
        <taxon>Bacillota</taxon>
        <taxon>Bacilli</taxon>
        <taxon>Bacillales</taxon>
        <taxon>Bacillaceae</taxon>
        <taxon>Virgibacillus</taxon>
    </lineage>
</organism>
<dbReference type="Pfam" id="PF01471">
    <property type="entry name" value="PG_binding_1"/>
    <property type="match status" value="2"/>
</dbReference>
<feature type="domain" description="Peptidoglycan binding-like" evidence="1">
    <location>
        <begin position="83"/>
        <end position="132"/>
    </location>
</feature>
<dbReference type="InterPro" id="IPR015020">
    <property type="entry name" value="Rv2525c-like_Glyco_Hydro-like"/>
</dbReference>
<evidence type="ECO:0000259" key="1">
    <source>
        <dbReference type="Pfam" id="PF01471"/>
    </source>
</evidence>
<dbReference type="CDD" id="cd06418">
    <property type="entry name" value="GH25_BacA-like"/>
    <property type="match status" value="1"/>
</dbReference>
<feature type="domain" description="Peptidoglycan binding-like" evidence="1">
    <location>
        <begin position="221"/>
        <end position="270"/>
    </location>
</feature>
<dbReference type="Pfam" id="PF21015">
    <property type="entry name" value="Ybfg_C"/>
    <property type="match status" value="1"/>
</dbReference>
<dbReference type="InterPro" id="IPR036366">
    <property type="entry name" value="PGBDSf"/>
</dbReference>
<dbReference type="InterPro" id="IPR048479">
    <property type="entry name" value="Ybfg_C"/>
</dbReference>
<dbReference type="InterPro" id="IPR002477">
    <property type="entry name" value="Peptidoglycan-bd-like"/>
</dbReference>
<dbReference type="InterPro" id="IPR036365">
    <property type="entry name" value="PGBD-like_sf"/>
</dbReference>